<feature type="transmembrane region" description="Helical" evidence="1">
    <location>
        <begin position="20"/>
        <end position="42"/>
    </location>
</feature>
<dbReference type="STRING" id="1902579.BHV28_00110"/>
<keyword evidence="1" id="KW-1133">Transmembrane helix</keyword>
<sequence length="188" mass="20738">MASQKDIKKFLRERNINVEWGWFLALGVILLLFGFVACINLVSATVVSAWFVGIMVFFAGIAQLIHACNVTKWGQFFLWLLAGLLYIAAGIACFFHPLGAAMVITFMLAFTLIAAGIMRIIIGVRIRNIQGGGWVIFGGIITALLGILIIIGWPINSLWILGMFLAIDLIFQGWGWIAFAFGLKSLQK</sequence>
<evidence type="ECO:0000313" key="2">
    <source>
        <dbReference type="EMBL" id="AQS40738.1"/>
    </source>
</evidence>
<keyword evidence="1" id="KW-0472">Membrane</keyword>
<gene>
    <name evidence="2" type="ORF">BHV28_00110</name>
</gene>
<dbReference type="KEGG" id="thd:BHV28_00110"/>
<evidence type="ECO:0000313" key="3">
    <source>
        <dbReference type="Proteomes" id="UP000188912"/>
    </source>
</evidence>
<feature type="transmembrane region" description="Helical" evidence="1">
    <location>
        <begin position="134"/>
        <end position="153"/>
    </location>
</feature>
<dbReference type="EMBL" id="CP017315">
    <property type="protein sequence ID" value="AQS40738.1"/>
    <property type="molecule type" value="Genomic_DNA"/>
</dbReference>
<dbReference type="GO" id="GO:0005886">
    <property type="term" value="C:plasma membrane"/>
    <property type="evidence" value="ECO:0007669"/>
    <property type="project" value="TreeGrafter"/>
</dbReference>
<dbReference type="Proteomes" id="UP000188912">
    <property type="component" value="Chromosome"/>
</dbReference>
<feature type="transmembrane region" description="Helical" evidence="1">
    <location>
        <begin position="48"/>
        <end position="65"/>
    </location>
</feature>
<evidence type="ECO:0000256" key="1">
    <source>
        <dbReference type="SAM" id="Phobius"/>
    </source>
</evidence>
<reference evidence="2 3" key="1">
    <citation type="journal article" date="2010" name="Science">
        <title>Genomic comparison of the ants Camponotus floridanus and Harpegnathos saltator.</title>
        <authorList>
            <person name="Bonasio R."/>
            <person name="Zhang G."/>
            <person name="Ye C."/>
            <person name="Mutti N.S."/>
            <person name="Fang X."/>
            <person name="Qin N."/>
            <person name="Donahue G."/>
            <person name="Yang P."/>
            <person name="Li Q."/>
            <person name="Li C."/>
            <person name="Zhang P."/>
            <person name="Huang Z."/>
            <person name="Berger S.L."/>
            <person name="Reinberg D."/>
            <person name="Wang J."/>
            <person name="Liebig J."/>
        </authorList>
    </citation>
    <scope>NUCLEOTIDE SEQUENCE [LARGE SCALE GENOMIC DNA]</scope>
    <source>
        <strain evidence="2 3">Hsal</strain>
    </source>
</reference>
<dbReference type="PANTHER" id="PTHR34989:SF1">
    <property type="entry name" value="PROTEIN HDED"/>
    <property type="match status" value="1"/>
</dbReference>
<feature type="transmembrane region" description="Helical" evidence="1">
    <location>
        <begin position="77"/>
        <end position="97"/>
    </location>
</feature>
<accession>A0A1U9JS69</accession>
<organism evidence="2 3">
    <name type="scientific">Candidatus Tokpelaia hoelldobleri</name>
    <dbReference type="NCBI Taxonomy" id="1902579"/>
    <lineage>
        <taxon>Bacteria</taxon>
        <taxon>Pseudomonadati</taxon>
        <taxon>Pseudomonadota</taxon>
        <taxon>Alphaproteobacteria</taxon>
        <taxon>Hyphomicrobiales</taxon>
        <taxon>Candidatus Tokpelaia</taxon>
    </lineage>
</organism>
<keyword evidence="3" id="KW-1185">Reference proteome</keyword>
<reference evidence="2 3" key="2">
    <citation type="journal article" date="2016" name="Sci. Rep.">
        <title>The genome of Rhizobiales bacteria in predatory ants reveals urease gene functions but no genes for nitrogen fixation.</title>
        <authorList>
            <person name="Neuvonen M.M."/>
            <person name="Tamarit D."/>
            <person name="Naslund K."/>
            <person name="Liebig J."/>
            <person name="Feldhaar H."/>
            <person name="Moran N.A."/>
            <person name="Guy L."/>
            <person name="Andersson S.G."/>
        </authorList>
    </citation>
    <scope>NUCLEOTIDE SEQUENCE [LARGE SCALE GENOMIC DNA]</scope>
    <source>
        <strain evidence="2 3">Hsal</strain>
    </source>
</reference>
<dbReference type="Pfam" id="PF03729">
    <property type="entry name" value="DUF308"/>
    <property type="match status" value="1"/>
</dbReference>
<dbReference type="InterPro" id="IPR005325">
    <property type="entry name" value="DUF308_memb"/>
</dbReference>
<feature type="transmembrane region" description="Helical" evidence="1">
    <location>
        <begin position="103"/>
        <end position="122"/>
    </location>
</feature>
<protein>
    <recommendedName>
        <fullName evidence="4">HdeD family acid-resistance protein</fullName>
    </recommendedName>
</protein>
<dbReference type="InterPro" id="IPR052712">
    <property type="entry name" value="Acid_resist_chaperone_HdeD"/>
</dbReference>
<dbReference type="PANTHER" id="PTHR34989">
    <property type="entry name" value="PROTEIN HDED"/>
    <property type="match status" value="1"/>
</dbReference>
<keyword evidence="1" id="KW-0812">Transmembrane</keyword>
<feature type="transmembrane region" description="Helical" evidence="1">
    <location>
        <begin position="159"/>
        <end position="183"/>
    </location>
</feature>
<proteinExistence type="predicted"/>
<evidence type="ECO:0008006" key="4">
    <source>
        <dbReference type="Google" id="ProtNLM"/>
    </source>
</evidence>
<name>A0A1U9JS69_9HYPH</name>
<dbReference type="AlphaFoldDB" id="A0A1U9JS69"/>